<evidence type="ECO:0000313" key="3">
    <source>
        <dbReference type="EMBL" id="VDD92255.1"/>
    </source>
</evidence>
<dbReference type="WBParaSite" id="EVEC_0000748501-mRNA-1">
    <property type="protein sequence ID" value="EVEC_0000748501-mRNA-1"/>
    <property type="gene ID" value="EVEC_0000748501"/>
</dbReference>
<feature type="region of interest" description="Disordered" evidence="2">
    <location>
        <begin position="452"/>
        <end position="541"/>
    </location>
</feature>
<feature type="region of interest" description="Disordered" evidence="2">
    <location>
        <begin position="315"/>
        <end position="336"/>
    </location>
</feature>
<dbReference type="OrthoDB" id="5838988at2759"/>
<feature type="compositionally biased region" description="Basic and acidic residues" evidence="2">
    <location>
        <begin position="457"/>
        <end position="470"/>
    </location>
</feature>
<dbReference type="Proteomes" id="UP000274131">
    <property type="component" value="Unassembled WGS sequence"/>
</dbReference>
<evidence type="ECO:0000313" key="5">
    <source>
        <dbReference type="WBParaSite" id="EVEC_0000748501-mRNA-1"/>
    </source>
</evidence>
<evidence type="ECO:0000256" key="2">
    <source>
        <dbReference type="SAM" id="MobiDB-lite"/>
    </source>
</evidence>
<dbReference type="STRING" id="51028.A0A0N4VAJ2"/>
<dbReference type="AlphaFoldDB" id="A0A0N4VAJ2"/>
<accession>A0A0N4VAJ2</accession>
<feature type="coiled-coil region" evidence="1">
    <location>
        <begin position="608"/>
        <end position="642"/>
    </location>
</feature>
<evidence type="ECO:0000256" key="1">
    <source>
        <dbReference type="SAM" id="Coils"/>
    </source>
</evidence>
<evidence type="ECO:0000313" key="4">
    <source>
        <dbReference type="Proteomes" id="UP000274131"/>
    </source>
</evidence>
<sequence length="991" mass="112095">MTLSWLKTEYMSSRYGEAKKPVSDILVYSFFRGWGLRTGTVAVISRKSMKRMLIKASCLWGGRSNRETWCFQNICLESKIIICLGVQESTGHWKVFGVTGERWSRKRKVHLFTVKRESAIPFEKAQRSVPMAEVSDFDFVVGTADEEYAARTKEEPGEILSLEEEQALRLTLIEATQKKKKGSTSNQISNLVKPCCSHEVVTQEGFSGLFADENLMPLKVTVVNDAYEGAQGYVAKNPGSREAFGADFLENISGSKSSCAGPSTSNDLSRTNDIDAALHDIRLKIESKHFGESSSSSCRIDYDNYDQIGMEIADSDKESHSRPQSSDPFPFTVGSKDQTVLSDKSSTFENYDEAEALRAALLAQVKKHRNAVIEKSHLEEGEIVGDFSDNTAEGAEVNVVTSNVKNSSEPLMGLETKYVFDQDSRAHGRSCYDCYLCLERICVWHGLCRTGSPATNEQEKSRIKALERQQGKYRSQKAGSPDLKSSRRKRRYGRHSLSSDDVKEGESADAVESTKKRRLDRRKRRFNGSRGGEENVDTDSCPKTLEEWDNLIEKELRGKKSAERKVQKTECRRDENVRRRDQYLEKAEILSHSIGVLDGEIMKYKSSLERIRGRVTAFQKERDRLERKLRVEKLAVKEKKREEVTRSLIGGSSSVYEDMNEDLNFACSKNSTLEEARKKLLFSGNQDRGSMLTRTKAYQYGGIFNDDSGDIGTVTAEKSRELEQYSSSSGTSSVSEENVEETIIQLSDSEKDVHEMTPPDIVISKVIPTPSSQLENKENIVGFERMTVDNISRKTFRFSQGRLPLSRESVRELKDNPLLMFSGYRLFVFSCRQYFTSICCSTVFRLCRSFPLPLITHPAVSNKLDPLRPLCYYQLCGKCVDGTCQWQHESDYVMNDEEVVCSVLAHCPSLCPPDKMFSDYAREVLMQHSPCPVSEVVEELLSRLPETDRTISACEMAAKCDIPREENDEDCLVDYEVLPCFASLILEKERL</sequence>
<keyword evidence="1" id="KW-0175">Coiled coil</keyword>
<keyword evidence="4" id="KW-1185">Reference proteome</keyword>
<dbReference type="EMBL" id="UXUI01008736">
    <property type="protein sequence ID" value="VDD92255.1"/>
    <property type="molecule type" value="Genomic_DNA"/>
</dbReference>
<gene>
    <name evidence="3" type="ORF">EVEC_LOCUS7006</name>
</gene>
<organism evidence="5">
    <name type="scientific">Enterobius vermicularis</name>
    <name type="common">Human pinworm</name>
    <dbReference type="NCBI Taxonomy" id="51028"/>
    <lineage>
        <taxon>Eukaryota</taxon>
        <taxon>Metazoa</taxon>
        <taxon>Ecdysozoa</taxon>
        <taxon>Nematoda</taxon>
        <taxon>Chromadorea</taxon>
        <taxon>Rhabditida</taxon>
        <taxon>Spirurina</taxon>
        <taxon>Oxyuridomorpha</taxon>
        <taxon>Oxyuroidea</taxon>
        <taxon>Oxyuridae</taxon>
        <taxon>Enterobius</taxon>
    </lineage>
</organism>
<protein>
    <submittedName>
        <fullName evidence="5">C3H1-type domain-containing protein</fullName>
    </submittedName>
</protein>
<name>A0A0N4VAJ2_ENTVE</name>
<feature type="compositionally biased region" description="Basic and acidic residues" evidence="2">
    <location>
        <begin position="497"/>
        <end position="506"/>
    </location>
</feature>
<proteinExistence type="predicted"/>
<reference evidence="5" key="1">
    <citation type="submission" date="2016-03" db="UniProtKB">
        <authorList>
            <consortium name="WormBaseParasite"/>
        </authorList>
    </citation>
    <scope>IDENTIFICATION</scope>
</reference>
<reference evidence="3 4" key="2">
    <citation type="submission" date="2018-10" db="EMBL/GenBank/DDBJ databases">
        <authorList>
            <consortium name="Pathogen Informatics"/>
        </authorList>
    </citation>
    <scope>NUCLEOTIDE SEQUENCE [LARGE SCALE GENOMIC DNA]</scope>
</reference>
<feature type="compositionally biased region" description="Basic residues" evidence="2">
    <location>
        <begin position="515"/>
        <end position="527"/>
    </location>
</feature>